<gene>
    <name evidence="3" type="ORF">HY36_12680</name>
</gene>
<evidence type="ECO:0000313" key="3">
    <source>
        <dbReference type="EMBL" id="KCZ64695.1"/>
    </source>
</evidence>
<protein>
    <recommendedName>
        <fullName evidence="5">Abortive infection protein-like C-terminal domain-containing protein</fullName>
    </recommendedName>
</protein>
<dbReference type="Pfam" id="PF14355">
    <property type="entry name" value="Abi_C"/>
    <property type="match status" value="1"/>
</dbReference>
<dbReference type="eggNOG" id="ENOG502Z95D">
    <property type="taxonomic scope" value="Bacteria"/>
</dbReference>
<proteinExistence type="predicted"/>
<dbReference type="STRING" id="1280948.HY36_12680"/>
<evidence type="ECO:0000313" key="4">
    <source>
        <dbReference type="Proteomes" id="UP000024547"/>
    </source>
</evidence>
<dbReference type="PATRIC" id="fig|1280948.3.peg.775"/>
<dbReference type="InterPro" id="IPR041427">
    <property type="entry name" value="AbiJ-NTD3"/>
</dbReference>
<dbReference type="Pfam" id="PF18860">
    <property type="entry name" value="AbiJ_NTD3"/>
    <property type="match status" value="1"/>
</dbReference>
<keyword evidence="4" id="KW-1185">Reference proteome</keyword>
<evidence type="ECO:0000259" key="2">
    <source>
        <dbReference type="Pfam" id="PF18860"/>
    </source>
</evidence>
<dbReference type="OrthoDB" id="7021751at2"/>
<dbReference type="EMBL" id="AWFH01000002">
    <property type="protein sequence ID" value="KCZ64695.1"/>
    <property type="molecule type" value="Genomic_DNA"/>
</dbReference>
<dbReference type="InterPro" id="IPR026001">
    <property type="entry name" value="Abi-like_C"/>
</dbReference>
<name>A0A059EAR1_9PROT</name>
<organism evidence="3 4">
    <name type="scientific">Hyphomonas atlantica</name>
    <dbReference type="NCBI Taxonomy" id="1280948"/>
    <lineage>
        <taxon>Bacteria</taxon>
        <taxon>Pseudomonadati</taxon>
        <taxon>Pseudomonadota</taxon>
        <taxon>Alphaproteobacteria</taxon>
        <taxon>Hyphomonadales</taxon>
        <taxon>Hyphomonadaceae</taxon>
        <taxon>Hyphomonas</taxon>
    </lineage>
</organism>
<accession>A0A059EAR1</accession>
<dbReference type="AlphaFoldDB" id="A0A059EAR1"/>
<evidence type="ECO:0000259" key="1">
    <source>
        <dbReference type="Pfam" id="PF14355"/>
    </source>
</evidence>
<dbReference type="RefSeq" id="WP_035548627.1">
    <property type="nucleotide sequence ID" value="NZ_AWFH01000002.1"/>
</dbReference>
<feature type="domain" description="AbiJ-NTD3" evidence="2">
    <location>
        <begin position="88"/>
        <end position="248"/>
    </location>
</feature>
<feature type="domain" description="Abortive infection protein-like C-terminal" evidence="1">
    <location>
        <begin position="294"/>
        <end position="368"/>
    </location>
</feature>
<sequence>MIENLRQWLASAIADEKSYNVPAFCVRLGLPPGEAEEAHRSKFRYAQQRLIGEPTDVVINAARELLLEKDHFELSEAVAKIEELGSAQVTSLTRRRLITLFDDAPLATELDHLDFLRQVWPLAEMSAGTDNGSGSMEDFLFQHTVRNDDMTNREILEALGMLECSKARLFAFLKAVTGPEAQMQERQADLVSKINTLLVHDGYRLTEAGKMSGSPIFTVCAALKGSPADAVIAHSLANFDPDQIAARWHTAMESREASPGRAITLARTLLEDVCKWIIVEAGENYKESDDLPGLYRQLSKLLNLAPDNHTEQVFKQILGSCQSVVESLGALRNKLGDAHSLGPLRARPLPRHAALAVTLAGGMATFLVETWQARKTENGKTMS</sequence>
<comment type="caution">
    <text evidence="3">The sequence shown here is derived from an EMBL/GenBank/DDBJ whole genome shotgun (WGS) entry which is preliminary data.</text>
</comment>
<reference evidence="3 4" key="1">
    <citation type="journal article" date="2014" name="Antonie Van Leeuwenhoek">
        <title>Hyphomonas beringensis sp. nov. and Hyphomonas chukchiensis sp. nov., isolated from surface seawater of the Bering Sea and Chukchi Sea.</title>
        <authorList>
            <person name="Li C."/>
            <person name="Lai Q."/>
            <person name="Li G."/>
            <person name="Dong C."/>
            <person name="Wang J."/>
            <person name="Liao Y."/>
            <person name="Shao Z."/>
        </authorList>
    </citation>
    <scope>NUCLEOTIDE SEQUENCE [LARGE SCALE GENOMIC DNA]</scope>
    <source>
        <strain evidence="3 4">22II1-22F38</strain>
    </source>
</reference>
<dbReference type="Proteomes" id="UP000024547">
    <property type="component" value="Unassembled WGS sequence"/>
</dbReference>
<evidence type="ECO:0008006" key="5">
    <source>
        <dbReference type="Google" id="ProtNLM"/>
    </source>
</evidence>